<organism evidence="2 3">
    <name type="scientific">Pseudoalteromonas phenolica</name>
    <dbReference type="NCBI Taxonomy" id="161398"/>
    <lineage>
        <taxon>Bacteria</taxon>
        <taxon>Pseudomonadati</taxon>
        <taxon>Pseudomonadota</taxon>
        <taxon>Gammaproteobacteria</taxon>
        <taxon>Alteromonadales</taxon>
        <taxon>Pseudoalteromonadaceae</taxon>
        <taxon>Pseudoalteromonas</taxon>
    </lineage>
</organism>
<dbReference type="EMBL" id="PPSX01000094">
    <property type="protein sequence ID" value="RZQ51554.1"/>
    <property type="molecule type" value="Genomic_DNA"/>
</dbReference>
<sequence>MTTQPSFFFNHMVFKLFFSACLLLCFTFFSQAKTSQYEVTQINDHVYILSYPYSPKDKLSIGVVIGEQGVTLINTMMRSTVAELEHALLTLTDKPVRYVINSNYDWWSTSANQYFAQQGATIIAHQDTQYMTRNHTQLLFKDKLELDLGTEQLFAYRSGGHSFGHINIVLKQANLIWLADSFKQTWPTIFGPNGLEGYRQGLESALNYGNEKTQYVAGSSSSKNDLLVDAKTLRQELSARNAFYARAKTLIQQGKSNQQIISDPVLNKTLSTYSNPKHHQAQAYLIDRVRFHSKKTQNTLIESNYQHLIGRYKAQNGTVLEVLWYQDQLVAKAQGWFIAGLVQNNDSHYMFNPEQPTSQLVFSNMQQDKYTQLTIAFASNYQGYLSPLKTLEFIRL</sequence>
<feature type="chain" id="PRO_5020457846" description="Metallo-beta-lactamase domain-containing protein" evidence="1">
    <location>
        <begin position="33"/>
        <end position="396"/>
    </location>
</feature>
<evidence type="ECO:0000313" key="3">
    <source>
        <dbReference type="Proteomes" id="UP000291338"/>
    </source>
</evidence>
<name>A0A4Q7IHM2_9GAMM</name>
<dbReference type="Proteomes" id="UP000291338">
    <property type="component" value="Unassembled WGS sequence"/>
</dbReference>
<proteinExistence type="predicted"/>
<gene>
    <name evidence="2" type="ORF">C1E23_18790</name>
</gene>
<reference evidence="2 3" key="1">
    <citation type="submission" date="2018-01" db="EMBL/GenBank/DDBJ databases">
        <title>Co-occurrence of chitin degradation, pigmentation and bioactivity in marine Pseudoalteromonas.</title>
        <authorList>
            <person name="Paulsen S."/>
            <person name="Gram L."/>
            <person name="Machado H."/>
        </authorList>
    </citation>
    <scope>NUCLEOTIDE SEQUENCE [LARGE SCALE GENOMIC DNA]</scope>
    <source>
        <strain evidence="2 3">S3898</strain>
    </source>
</reference>
<dbReference type="Gene3D" id="3.60.15.10">
    <property type="entry name" value="Ribonuclease Z/Hydroxyacylglutathione hydrolase-like"/>
    <property type="match status" value="1"/>
</dbReference>
<dbReference type="SUPFAM" id="SSF56281">
    <property type="entry name" value="Metallo-hydrolase/oxidoreductase"/>
    <property type="match status" value="1"/>
</dbReference>
<keyword evidence="1" id="KW-0732">Signal</keyword>
<dbReference type="AlphaFoldDB" id="A0A4Q7IHM2"/>
<evidence type="ECO:0000313" key="2">
    <source>
        <dbReference type="EMBL" id="RZQ51554.1"/>
    </source>
</evidence>
<dbReference type="InterPro" id="IPR036866">
    <property type="entry name" value="RibonucZ/Hydroxyglut_hydro"/>
</dbReference>
<accession>A0A4Q7IHM2</accession>
<comment type="caution">
    <text evidence="2">The sequence shown here is derived from an EMBL/GenBank/DDBJ whole genome shotgun (WGS) entry which is preliminary data.</text>
</comment>
<feature type="signal peptide" evidence="1">
    <location>
        <begin position="1"/>
        <end position="32"/>
    </location>
</feature>
<dbReference type="RefSeq" id="WP_130257023.1">
    <property type="nucleotide sequence ID" value="NZ_PPSX01000094.1"/>
</dbReference>
<protein>
    <recommendedName>
        <fullName evidence="4">Metallo-beta-lactamase domain-containing protein</fullName>
    </recommendedName>
</protein>
<evidence type="ECO:0000256" key="1">
    <source>
        <dbReference type="SAM" id="SignalP"/>
    </source>
</evidence>
<evidence type="ECO:0008006" key="4">
    <source>
        <dbReference type="Google" id="ProtNLM"/>
    </source>
</evidence>